<evidence type="ECO:0000313" key="7">
    <source>
        <dbReference type="EMBL" id="CDP80247.1"/>
    </source>
</evidence>
<dbReference type="GO" id="GO:0019843">
    <property type="term" value="F:rRNA binding"/>
    <property type="evidence" value="ECO:0007669"/>
    <property type="project" value="UniProtKB-UniRule"/>
</dbReference>
<name>A0A024LS23_9HYPH</name>
<dbReference type="Gene3D" id="3.40.1370.10">
    <property type="match status" value="1"/>
</dbReference>
<dbReference type="SUPFAM" id="SSF52166">
    <property type="entry name" value="Ribosomal protein L4"/>
    <property type="match status" value="1"/>
</dbReference>
<evidence type="ECO:0000256" key="4">
    <source>
        <dbReference type="ARBA" id="ARBA00035244"/>
    </source>
</evidence>
<comment type="subunit">
    <text evidence="5">Part of the 50S ribosomal subunit.</text>
</comment>
<dbReference type="NCBIfam" id="TIGR03953">
    <property type="entry name" value="rplD_bact"/>
    <property type="match status" value="1"/>
</dbReference>
<feature type="compositionally biased region" description="Basic residues" evidence="6">
    <location>
        <begin position="65"/>
        <end position="76"/>
    </location>
</feature>
<protein>
    <recommendedName>
        <fullName evidence="4 5">Large ribosomal subunit protein uL4</fullName>
    </recommendedName>
</protein>
<dbReference type="PANTHER" id="PTHR10746:SF6">
    <property type="entry name" value="LARGE RIBOSOMAL SUBUNIT PROTEIN UL4M"/>
    <property type="match status" value="1"/>
</dbReference>
<evidence type="ECO:0000256" key="6">
    <source>
        <dbReference type="SAM" id="MobiDB-lite"/>
    </source>
</evidence>
<dbReference type="AlphaFoldDB" id="A0A024LS23"/>
<dbReference type="GO" id="GO:0005840">
    <property type="term" value="C:ribosome"/>
    <property type="evidence" value="ECO:0007669"/>
    <property type="project" value="UniProtKB-KW"/>
</dbReference>
<dbReference type="EMBL" id="HG977196">
    <property type="protein sequence ID" value="CDP80247.1"/>
    <property type="molecule type" value="Genomic_DNA"/>
</dbReference>
<dbReference type="InterPro" id="IPR023574">
    <property type="entry name" value="Ribosomal_uL4_dom_sf"/>
</dbReference>
<keyword evidence="5" id="KW-0699">rRNA-binding</keyword>
<comment type="function">
    <text evidence="5">One of the primary rRNA binding proteins, this protein initially binds near the 5'-end of the 23S rRNA. It is important during the early stages of 50S assembly. It makes multiple contacts with different domains of the 23S rRNA in the assembled 50S subunit and ribosome.</text>
</comment>
<evidence type="ECO:0000256" key="2">
    <source>
        <dbReference type="ARBA" id="ARBA00022980"/>
    </source>
</evidence>
<organism evidence="7">
    <name type="scientific">Bartonella schoenbuchensis</name>
    <dbReference type="NCBI Taxonomy" id="165694"/>
    <lineage>
        <taxon>Bacteria</taxon>
        <taxon>Pseudomonadati</taxon>
        <taxon>Pseudomonadota</taxon>
        <taxon>Alphaproteobacteria</taxon>
        <taxon>Hyphomicrobiales</taxon>
        <taxon>Bartonellaceae</taxon>
        <taxon>Bartonella</taxon>
    </lineage>
</organism>
<dbReference type="GO" id="GO:0006412">
    <property type="term" value="P:translation"/>
    <property type="evidence" value="ECO:0007669"/>
    <property type="project" value="UniProtKB-UniRule"/>
</dbReference>
<accession>A0A024LS23</accession>
<dbReference type="HAMAP" id="MF_01328_B">
    <property type="entry name" value="Ribosomal_uL4_B"/>
    <property type="match status" value="1"/>
</dbReference>
<dbReference type="InterPro" id="IPR013005">
    <property type="entry name" value="Ribosomal_uL4-like"/>
</dbReference>
<comment type="similarity">
    <text evidence="1 5">Belongs to the universal ribosomal protein uL4 family.</text>
</comment>
<reference evidence="7" key="1">
    <citation type="submission" date="2013-11" db="EMBL/GenBank/DDBJ databases">
        <authorList>
            <person name="GENOMES U."/>
        </authorList>
    </citation>
    <scope>NUCLEOTIDE SEQUENCE</scope>
    <source>
        <strain evidence="7">MVT06</strain>
    </source>
</reference>
<dbReference type="InterPro" id="IPR002136">
    <property type="entry name" value="Ribosomal_uL4"/>
</dbReference>
<feature type="region of interest" description="Disordered" evidence="6">
    <location>
        <begin position="65"/>
        <end position="90"/>
    </location>
</feature>
<evidence type="ECO:0000256" key="1">
    <source>
        <dbReference type="ARBA" id="ARBA00010528"/>
    </source>
</evidence>
<keyword evidence="5" id="KW-0694">RNA-binding</keyword>
<dbReference type="GO" id="GO:1990904">
    <property type="term" value="C:ribonucleoprotein complex"/>
    <property type="evidence" value="ECO:0007669"/>
    <property type="project" value="UniProtKB-KW"/>
</dbReference>
<dbReference type="PANTHER" id="PTHR10746">
    <property type="entry name" value="50S RIBOSOMAL PROTEIN L4"/>
    <property type="match status" value="1"/>
</dbReference>
<proteinExistence type="inferred from homology"/>
<sequence>MDLVIKTLDGNEAGKLKVSEHIFGLAPREDILQRVVRWQLARRQQGTHQSQGRSDVARTGAKMFKQKGTGRARHSSARAPQFRGGGKAHGPVARSHVHILPKKSRALGLCLALSVKLKTNDLIVVDELNVQDAKTKVLAKSFSKLGFNNALLIGGKEINMNFSRAASNIPNIDVLPVQGINVYDILRRNKLVLSKAAVEALEERFK</sequence>
<gene>
    <name evidence="5 7" type="primary">rplD</name>
    <name evidence="7" type="ORF">BN1046_01166</name>
</gene>
<keyword evidence="2 5" id="KW-0689">Ribosomal protein</keyword>
<reference evidence="7" key="2">
    <citation type="submission" date="2014-05" db="EMBL/GenBank/DDBJ databases">
        <title>Genome sequencing of Bartonella spp. isolated from human blood.</title>
        <authorList>
            <person name="Raoult D."/>
        </authorList>
    </citation>
    <scope>NUCLEOTIDE SEQUENCE</scope>
    <source>
        <strain evidence="7">MVT06</strain>
    </source>
</reference>
<comment type="function">
    <text evidence="5">Forms part of the polypeptide exit tunnel.</text>
</comment>
<dbReference type="GO" id="GO:0003735">
    <property type="term" value="F:structural constituent of ribosome"/>
    <property type="evidence" value="ECO:0007669"/>
    <property type="project" value="InterPro"/>
</dbReference>
<keyword evidence="3 5" id="KW-0687">Ribonucleoprotein</keyword>
<dbReference type="Pfam" id="PF00573">
    <property type="entry name" value="Ribosomal_L4"/>
    <property type="match status" value="1"/>
</dbReference>
<evidence type="ECO:0000256" key="3">
    <source>
        <dbReference type="ARBA" id="ARBA00023274"/>
    </source>
</evidence>
<dbReference type="RefSeq" id="WP_010703883.1">
    <property type="nucleotide sequence ID" value="NZ_CP154603.1"/>
</dbReference>
<evidence type="ECO:0000256" key="5">
    <source>
        <dbReference type="HAMAP-Rule" id="MF_01328"/>
    </source>
</evidence>